<dbReference type="InterPro" id="IPR036390">
    <property type="entry name" value="WH_DNA-bd_sf"/>
</dbReference>
<accession>A0A2M8FAF9</accession>
<dbReference type="PANTHER" id="PTHR34293">
    <property type="entry name" value="HTH-TYPE TRANSCRIPTIONAL REGULATOR TRMBL2"/>
    <property type="match status" value="1"/>
</dbReference>
<protein>
    <recommendedName>
        <fullName evidence="1">HTH arsR-type domain-containing protein</fullName>
    </recommendedName>
</protein>
<dbReference type="InterPro" id="IPR036388">
    <property type="entry name" value="WH-like_DNA-bd_sf"/>
</dbReference>
<dbReference type="InterPro" id="IPR011991">
    <property type="entry name" value="ArsR-like_HTH"/>
</dbReference>
<proteinExistence type="predicted"/>
<name>A0A2M8FAF9_9BACT</name>
<feature type="domain" description="HTH arsR-type" evidence="1">
    <location>
        <begin position="1"/>
        <end position="94"/>
    </location>
</feature>
<dbReference type="PROSITE" id="PS50987">
    <property type="entry name" value="HTH_ARSR_2"/>
    <property type="match status" value="1"/>
</dbReference>
<dbReference type="AlphaFoldDB" id="A0A2M8FAF9"/>
<comment type="caution">
    <text evidence="2">The sequence shown here is derived from an EMBL/GenBank/DDBJ whole genome shotgun (WGS) entry which is preliminary data.</text>
</comment>
<dbReference type="InterPro" id="IPR001845">
    <property type="entry name" value="HTH_ArsR_DNA-bd_dom"/>
</dbReference>
<evidence type="ECO:0000259" key="1">
    <source>
        <dbReference type="PROSITE" id="PS50987"/>
    </source>
</evidence>
<dbReference type="SUPFAM" id="SSF46785">
    <property type="entry name" value="Winged helix' DNA-binding domain"/>
    <property type="match status" value="1"/>
</dbReference>
<dbReference type="EMBL" id="PFRH01000049">
    <property type="protein sequence ID" value="PJC52724.1"/>
    <property type="molecule type" value="Genomic_DNA"/>
</dbReference>
<gene>
    <name evidence="2" type="ORF">CO030_01390</name>
</gene>
<sequence>MNQTTLETLQKAGMDEKEAEMYLILAENGESTVPQILEHTQLSRATVYEVLPQLLADDFVEYRKDGRIAYYRAVHPTKLLELLDQKKRQLALLEEEMNETVRQVVGSFQLANSKPGVRFFEGKEGVIDAYEEILQTGQPIDSIEDKGEMGEFIPEYFPTFIKKRIEKNIFNRVVAPASNTINITSEHEKREMRSLPVDLFPFGMDIKISGNTILFATLKKEDAIALLIEDTSIAKNFRILFEYLWVHAATRTSPEGKNADTVS</sequence>
<dbReference type="Pfam" id="PF01978">
    <property type="entry name" value="TrmB"/>
    <property type="match status" value="1"/>
</dbReference>
<dbReference type="Proteomes" id="UP000231456">
    <property type="component" value="Unassembled WGS sequence"/>
</dbReference>
<dbReference type="PANTHER" id="PTHR34293:SF1">
    <property type="entry name" value="HTH-TYPE TRANSCRIPTIONAL REGULATOR TRMBL2"/>
    <property type="match status" value="1"/>
</dbReference>
<dbReference type="GO" id="GO:0003700">
    <property type="term" value="F:DNA-binding transcription factor activity"/>
    <property type="evidence" value="ECO:0007669"/>
    <property type="project" value="InterPro"/>
</dbReference>
<dbReference type="CDD" id="cd00090">
    <property type="entry name" value="HTH_ARSR"/>
    <property type="match status" value="1"/>
</dbReference>
<organism evidence="2 3">
    <name type="scientific">Candidatus Magasanikbacteria bacterium CG_4_9_14_0_2_um_filter_42_11</name>
    <dbReference type="NCBI Taxonomy" id="1974643"/>
    <lineage>
        <taxon>Bacteria</taxon>
        <taxon>Candidatus Magasanikiibacteriota</taxon>
    </lineage>
</organism>
<dbReference type="InterPro" id="IPR002831">
    <property type="entry name" value="Tscrpt_reg_TrmB_N"/>
</dbReference>
<dbReference type="InterPro" id="IPR051797">
    <property type="entry name" value="TrmB-like"/>
</dbReference>
<evidence type="ECO:0000313" key="3">
    <source>
        <dbReference type="Proteomes" id="UP000231456"/>
    </source>
</evidence>
<reference evidence="3" key="1">
    <citation type="submission" date="2017-09" db="EMBL/GenBank/DDBJ databases">
        <title>Depth-based differentiation of microbial function through sediment-hosted aquifers and enrichment of novel symbionts in the deep terrestrial subsurface.</title>
        <authorList>
            <person name="Probst A.J."/>
            <person name="Ladd B."/>
            <person name="Jarett J.K."/>
            <person name="Geller-Mcgrath D.E."/>
            <person name="Sieber C.M.K."/>
            <person name="Emerson J.B."/>
            <person name="Anantharaman K."/>
            <person name="Thomas B.C."/>
            <person name="Malmstrom R."/>
            <person name="Stieglmeier M."/>
            <person name="Klingl A."/>
            <person name="Woyke T."/>
            <person name="Ryan C.M."/>
            <person name="Banfield J.F."/>
        </authorList>
    </citation>
    <scope>NUCLEOTIDE SEQUENCE [LARGE SCALE GENOMIC DNA]</scope>
</reference>
<evidence type="ECO:0000313" key="2">
    <source>
        <dbReference type="EMBL" id="PJC52724.1"/>
    </source>
</evidence>
<dbReference type="Gene3D" id="1.10.10.10">
    <property type="entry name" value="Winged helix-like DNA-binding domain superfamily/Winged helix DNA-binding domain"/>
    <property type="match status" value="1"/>
</dbReference>